<dbReference type="AlphaFoldDB" id="A0A895XMZ4"/>
<keyword evidence="4" id="KW-1185">Reference proteome</keyword>
<dbReference type="KEGG" id="nav:JQS30_13500"/>
<gene>
    <name evidence="3" type="ORF">JQS30_13500</name>
</gene>
<dbReference type="Pfam" id="PF13561">
    <property type="entry name" value="adh_short_C2"/>
    <property type="match status" value="1"/>
</dbReference>
<comment type="similarity">
    <text evidence="1">Belongs to the short-chain dehydrogenases/reductases (SDR) family.</text>
</comment>
<keyword evidence="2" id="KW-0560">Oxidoreductase</keyword>
<dbReference type="GO" id="GO:0016491">
    <property type="term" value="F:oxidoreductase activity"/>
    <property type="evidence" value="ECO:0007669"/>
    <property type="project" value="UniProtKB-KW"/>
</dbReference>
<sequence length="267" mass="27514">MEGLAGKVGIVTGAASGIGRATARKLAACGVSVVVSDINLAGAEETVQLIVEAKGTAIAQQTDVGSEPALAAMVEKAVATYGALHLLHSNAANTELVEHETKVAQADADLWDLTFDVNARSALLGAKYAIGHMITAGGGSIVNTSSATGQFGEPHTRTAYAASKAAVDQLTRTIATQYGKQGIRANAVAPGAVRTPNFDDGISEEVLDLWRRNHLTPDVGKPEDVANAVAFLLSDLAGFITGQVLNVDGGLTIHSPLYSEMLLGREA</sequence>
<dbReference type="SUPFAM" id="SSF51735">
    <property type="entry name" value="NAD(P)-binding Rossmann-fold domains"/>
    <property type="match status" value="1"/>
</dbReference>
<dbReference type="InterPro" id="IPR036291">
    <property type="entry name" value="NAD(P)-bd_dom_sf"/>
</dbReference>
<dbReference type="InterPro" id="IPR020904">
    <property type="entry name" value="Sc_DH/Rdtase_CS"/>
</dbReference>
<evidence type="ECO:0000313" key="3">
    <source>
        <dbReference type="EMBL" id="QSB04769.1"/>
    </source>
</evidence>
<dbReference type="PROSITE" id="PS00061">
    <property type="entry name" value="ADH_SHORT"/>
    <property type="match status" value="1"/>
</dbReference>
<dbReference type="PANTHER" id="PTHR24321:SF14">
    <property type="entry name" value="SHORT-CHAIN TYPE DEHYDROGENASE_REDUCTASE BLR2146-RELATED"/>
    <property type="match status" value="1"/>
</dbReference>
<evidence type="ECO:0000256" key="1">
    <source>
        <dbReference type="ARBA" id="ARBA00006484"/>
    </source>
</evidence>
<dbReference type="Proteomes" id="UP000662939">
    <property type="component" value="Chromosome"/>
</dbReference>
<dbReference type="RefSeq" id="WP_213170768.1">
    <property type="nucleotide sequence ID" value="NZ_CP070496.1"/>
</dbReference>
<evidence type="ECO:0000256" key="2">
    <source>
        <dbReference type="ARBA" id="ARBA00023002"/>
    </source>
</evidence>
<accession>A0A895XMZ4</accession>
<dbReference type="PANTHER" id="PTHR24321">
    <property type="entry name" value="DEHYDROGENASES, SHORT CHAIN"/>
    <property type="match status" value="1"/>
</dbReference>
<protein>
    <submittedName>
        <fullName evidence="3">SDR family oxidoreductase</fullName>
    </submittedName>
</protein>
<dbReference type="PRINTS" id="PR00080">
    <property type="entry name" value="SDRFAMILY"/>
</dbReference>
<dbReference type="InterPro" id="IPR002347">
    <property type="entry name" value="SDR_fam"/>
</dbReference>
<dbReference type="PRINTS" id="PR00081">
    <property type="entry name" value="GDHRDH"/>
</dbReference>
<organism evidence="3 4">
    <name type="scientific">Natronoglycomyces albus</name>
    <dbReference type="NCBI Taxonomy" id="2811108"/>
    <lineage>
        <taxon>Bacteria</taxon>
        <taxon>Bacillati</taxon>
        <taxon>Actinomycetota</taxon>
        <taxon>Actinomycetes</taxon>
        <taxon>Glycomycetales</taxon>
        <taxon>Glycomycetaceae</taxon>
        <taxon>Natronoglycomyces</taxon>
    </lineage>
</organism>
<evidence type="ECO:0000313" key="4">
    <source>
        <dbReference type="Proteomes" id="UP000662939"/>
    </source>
</evidence>
<proteinExistence type="inferred from homology"/>
<name>A0A895XMZ4_9ACTN</name>
<dbReference type="EMBL" id="CP070496">
    <property type="protein sequence ID" value="QSB04769.1"/>
    <property type="molecule type" value="Genomic_DNA"/>
</dbReference>
<reference evidence="3" key="1">
    <citation type="submission" date="2021-02" db="EMBL/GenBank/DDBJ databases">
        <title>Natronoglycomyces albus gen. nov., sp. nov, a haloalkaliphilic actinobacterium from a soda solonchak soil.</title>
        <authorList>
            <person name="Sorokin D.Y."/>
            <person name="Khijniak T.V."/>
            <person name="Zakharycheva A.P."/>
            <person name="Boueva O.V."/>
            <person name="Ariskina E.V."/>
            <person name="Hahnke R.L."/>
            <person name="Bunk B."/>
            <person name="Sproer C."/>
            <person name="Schumann P."/>
            <person name="Evtushenko L.I."/>
            <person name="Kublanov I.V."/>
        </authorList>
    </citation>
    <scope>NUCLEOTIDE SEQUENCE</scope>
    <source>
        <strain evidence="3">DSM 106290</strain>
    </source>
</reference>
<dbReference type="FunFam" id="3.40.50.720:FF:000084">
    <property type="entry name" value="Short-chain dehydrogenase reductase"/>
    <property type="match status" value="1"/>
</dbReference>
<dbReference type="Gene3D" id="3.40.50.720">
    <property type="entry name" value="NAD(P)-binding Rossmann-like Domain"/>
    <property type="match status" value="1"/>
</dbReference>